<keyword evidence="1" id="KW-1133">Transmembrane helix</keyword>
<evidence type="ECO:0000313" key="4">
    <source>
        <dbReference type="EMBL" id="WNH52005.1"/>
    </source>
</evidence>
<feature type="transmembrane region" description="Helical" evidence="1">
    <location>
        <begin position="93"/>
        <end position="118"/>
    </location>
</feature>
<sequence>MASLTPSLVPRGYIAQGLLSGVCFAMGYLLGVGLSGGWRLLQLPELGQGRLQQVLRWLPLVCLLGCAVLVWWVRPWQDAVRAVMGLAPMEQTYSLRLLLIALLTFAVLLAVGRAFVWVARRVGRAARRRVPGPVAGVLGISVAAVLFFFLANGLLLRGVLHLADASFRQADALIPPDQRAPTDALQTGGPGSWVSWEQMGRAGRDYASSGPSASEIAALMGRPALRPVRVYVGLPAADTAQARARLALRELQRQGGFQRGTLVVITPTGTGWVDPAAVDSLEVLLRGDVASVAVQYSYLSSPLSLLVEPEYGQESAQALFAEIYGYWRTLPEQQRPRLYVHGLSLGAMNSERSVNLFDMIDTPIHGALWSGPPFATRYWRQVTDSRVAGSPEWRPEFRDSRSVRFMNQEGSAVPAAAPWGRMRVVYLQYGSDAITFFRAQDAWREPEWMDAPRAPDVAPAVRWYPLVTMLQLALDMLLADRTPMGYGHVFAPAHYVLGWRAVLGLEDMDADTVTRLQQQLDARRRAQRDQTGGGG</sequence>
<name>A0ABY9YN03_9GAMM</name>
<dbReference type="Pfam" id="PF10081">
    <property type="entry name" value="Abhydrolase_9"/>
    <property type="match status" value="1"/>
</dbReference>
<evidence type="ECO:0000256" key="1">
    <source>
        <dbReference type="SAM" id="Phobius"/>
    </source>
</evidence>
<evidence type="ECO:0000259" key="2">
    <source>
        <dbReference type="Pfam" id="PF10081"/>
    </source>
</evidence>
<keyword evidence="1" id="KW-0472">Membrane</keyword>
<accession>A0ABY9YN03</accession>
<dbReference type="InterPro" id="IPR027787">
    <property type="entry name" value="Alpha/beta-hydrolase_catalytic"/>
</dbReference>
<keyword evidence="5" id="KW-1185">Reference proteome</keyword>
<dbReference type="EMBL" id="CP115541">
    <property type="protein sequence ID" value="WNH52005.1"/>
    <property type="molecule type" value="Genomic_DNA"/>
</dbReference>
<feature type="domain" description="Alpha/beta-hydrolase N-terminal" evidence="3">
    <location>
        <begin position="4"/>
        <end position="211"/>
    </location>
</feature>
<reference evidence="4 5" key="1">
    <citation type="submission" date="2022-12" db="EMBL/GenBank/DDBJ databases">
        <title>Two new species, Stenotrophomonas aracearum and Stenotrophomonas oahuensis, isolated from Anthurium (Araceae family) in Hawaii.</title>
        <authorList>
            <person name="Chunag S.C."/>
            <person name="Dobhal S."/>
            <person name="Alvarez A."/>
            <person name="Arif M."/>
        </authorList>
    </citation>
    <scope>NUCLEOTIDE SEQUENCE [LARGE SCALE GENOMIC DNA]</scope>
    <source>
        <strain evidence="4 5">A5586</strain>
    </source>
</reference>
<dbReference type="RefSeq" id="WP_311191218.1">
    <property type="nucleotide sequence ID" value="NZ_CP115541.1"/>
</dbReference>
<dbReference type="Pfam" id="PF15420">
    <property type="entry name" value="Abhydrolase_9_N"/>
    <property type="match status" value="1"/>
</dbReference>
<dbReference type="PIRSF" id="PIRSF007542">
    <property type="entry name" value="UCP007542"/>
    <property type="match status" value="1"/>
</dbReference>
<dbReference type="Proteomes" id="UP001302072">
    <property type="component" value="Chromosome"/>
</dbReference>
<gene>
    <name evidence="4" type="ORF">PDM29_16925</name>
</gene>
<feature type="transmembrane region" description="Helical" evidence="1">
    <location>
        <begin position="54"/>
        <end position="73"/>
    </location>
</feature>
<evidence type="ECO:0000313" key="5">
    <source>
        <dbReference type="Proteomes" id="UP001302072"/>
    </source>
</evidence>
<keyword evidence="1" id="KW-0812">Transmembrane</keyword>
<dbReference type="InterPro" id="IPR012037">
    <property type="entry name" value="Alpha/beta-hydrolase_fam"/>
</dbReference>
<feature type="transmembrane region" description="Helical" evidence="1">
    <location>
        <begin position="13"/>
        <end position="34"/>
    </location>
</feature>
<proteinExistence type="predicted"/>
<protein>
    <submittedName>
        <fullName evidence="4">Alpha/beta-hydrolase family protein</fullName>
    </submittedName>
</protein>
<dbReference type="InterPro" id="IPR027788">
    <property type="entry name" value="Alpha/beta-hydrolase_N_dom"/>
</dbReference>
<feature type="domain" description="Alpha/beta-hydrolase catalytic" evidence="2">
    <location>
        <begin position="228"/>
        <end position="516"/>
    </location>
</feature>
<organism evidence="4 5">
    <name type="scientific">Stenotrophomonas oahuensis</name>
    <dbReference type="NCBI Taxonomy" id="3003271"/>
    <lineage>
        <taxon>Bacteria</taxon>
        <taxon>Pseudomonadati</taxon>
        <taxon>Pseudomonadota</taxon>
        <taxon>Gammaproteobacteria</taxon>
        <taxon>Lysobacterales</taxon>
        <taxon>Lysobacteraceae</taxon>
        <taxon>Stenotrophomonas</taxon>
    </lineage>
</organism>
<feature type="transmembrane region" description="Helical" evidence="1">
    <location>
        <begin position="130"/>
        <end position="151"/>
    </location>
</feature>
<evidence type="ECO:0000259" key="3">
    <source>
        <dbReference type="Pfam" id="PF15420"/>
    </source>
</evidence>